<comment type="caution">
    <text evidence="2">The sequence shown here is derived from an EMBL/GenBank/DDBJ whole genome shotgun (WGS) entry which is preliminary data.</text>
</comment>
<dbReference type="RefSeq" id="WP_146846364.1">
    <property type="nucleotide sequence ID" value="NZ_BJWH01000011.1"/>
</dbReference>
<keyword evidence="1" id="KW-1133">Transmembrane helix</keyword>
<evidence type="ECO:0000313" key="3">
    <source>
        <dbReference type="Proteomes" id="UP000321049"/>
    </source>
</evidence>
<accession>A0A511JLQ6</accession>
<proteinExistence type="predicted"/>
<dbReference type="Proteomes" id="UP000321049">
    <property type="component" value="Unassembled WGS sequence"/>
</dbReference>
<protein>
    <submittedName>
        <fullName evidence="2">Uncharacterized protein</fullName>
    </submittedName>
</protein>
<name>A0A511JLQ6_9CELL</name>
<keyword evidence="1" id="KW-0812">Transmembrane</keyword>
<evidence type="ECO:0000313" key="2">
    <source>
        <dbReference type="EMBL" id="GEL98845.1"/>
    </source>
</evidence>
<evidence type="ECO:0000256" key="1">
    <source>
        <dbReference type="SAM" id="Phobius"/>
    </source>
</evidence>
<organism evidence="2 3">
    <name type="scientific">Cellulomonas terrae</name>
    <dbReference type="NCBI Taxonomy" id="311234"/>
    <lineage>
        <taxon>Bacteria</taxon>
        <taxon>Bacillati</taxon>
        <taxon>Actinomycetota</taxon>
        <taxon>Actinomycetes</taxon>
        <taxon>Micrococcales</taxon>
        <taxon>Cellulomonadaceae</taxon>
        <taxon>Cellulomonas</taxon>
    </lineage>
</organism>
<feature type="transmembrane region" description="Helical" evidence="1">
    <location>
        <begin position="146"/>
        <end position="165"/>
    </location>
</feature>
<feature type="transmembrane region" description="Helical" evidence="1">
    <location>
        <begin position="109"/>
        <end position="134"/>
    </location>
</feature>
<reference evidence="2 3" key="1">
    <citation type="submission" date="2019-07" db="EMBL/GenBank/DDBJ databases">
        <title>Whole genome shotgun sequence of Cellulomonas terrae NBRC 100819.</title>
        <authorList>
            <person name="Hosoyama A."/>
            <person name="Uohara A."/>
            <person name="Ohji S."/>
            <person name="Ichikawa N."/>
        </authorList>
    </citation>
    <scope>NUCLEOTIDE SEQUENCE [LARGE SCALE GENOMIC DNA]</scope>
    <source>
        <strain evidence="2 3">NBRC 100819</strain>
    </source>
</reference>
<dbReference type="OrthoDB" id="5192631at2"/>
<sequence>MNEPETARPENLVPPAWRDELVLALRLRDVTGARIGDILAEVDEFCADAGLDAPTAFGAPVEYARELTTGSTPTRTGLLDDLRTAGRVLVGFVGLMVVLGSVGTDGPGLVVTVGWVLALPFLLAATIVTVRAAGRTGGHGGWSTRVTVVLVVAGSLAGAVTLGLVLDTPVATVPDGLAAAVGVTLLVGDAVIGTVRARRRPTADLVTEPGTDPVEVRRRNVRADTLTAWLLPGFAVVGVAVLLALDALLDRVA</sequence>
<gene>
    <name evidence="2" type="ORF">CTE05_23920</name>
</gene>
<feature type="transmembrane region" description="Helical" evidence="1">
    <location>
        <begin position="177"/>
        <end position="195"/>
    </location>
</feature>
<dbReference type="AlphaFoldDB" id="A0A511JLQ6"/>
<keyword evidence="3" id="KW-1185">Reference proteome</keyword>
<feature type="transmembrane region" description="Helical" evidence="1">
    <location>
        <begin position="85"/>
        <end position="103"/>
    </location>
</feature>
<keyword evidence="1" id="KW-0472">Membrane</keyword>
<dbReference type="EMBL" id="BJWH01000011">
    <property type="protein sequence ID" value="GEL98845.1"/>
    <property type="molecule type" value="Genomic_DNA"/>
</dbReference>
<feature type="transmembrane region" description="Helical" evidence="1">
    <location>
        <begin position="226"/>
        <end position="245"/>
    </location>
</feature>